<gene>
    <name evidence="3" type="ORF">BC739_000009</name>
</gene>
<protein>
    <recommendedName>
        <fullName evidence="5">LPXTG-motif cell wall anchor domain-containing protein</fullName>
    </recommendedName>
</protein>
<dbReference type="Proteomes" id="UP000517916">
    <property type="component" value="Unassembled WGS sequence"/>
</dbReference>
<name>A0ABR6B7G9_9PSEU</name>
<accession>A0ABR6B7G9</accession>
<proteinExistence type="predicted"/>
<keyword evidence="1" id="KW-0812">Transmembrane</keyword>
<feature type="transmembrane region" description="Helical" evidence="1">
    <location>
        <begin position="228"/>
        <end position="247"/>
    </location>
</feature>
<sequence length="258" mass="25926">MRSRIARRALAAAGVAGLGLVVGAAPAFAEETGKAYAKAEVIRGSVLGTAISPVQVEYPPGGKITQPTVDLGIARLDLVGLGAAASGDTAKGYSKADVNYADAKLTVGIPGGPRVEITEASLDVGCTADGGDLKGTFNLASVHVRVALLPGAPLVDVPVEVRPGKQTGVQLPGGLGEVLINKQTEKEGVITVTALSVNVLGEKGVSLEFAKTTCGPNVPKPPVPLGDGVAMSAGGAALAGLVGFGLYRRFRKDPITAE</sequence>
<evidence type="ECO:0000256" key="1">
    <source>
        <dbReference type="SAM" id="Phobius"/>
    </source>
</evidence>
<evidence type="ECO:0000256" key="2">
    <source>
        <dbReference type="SAM" id="SignalP"/>
    </source>
</evidence>
<feature type="chain" id="PRO_5047287381" description="LPXTG-motif cell wall anchor domain-containing protein" evidence="2">
    <location>
        <begin position="30"/>
        <end position="258"/>
    </location>
</feature>
<dbReference type="RefSeq" id="WP_148309720.1">
    <property type="nucleotide sequence ID" value="NZ_BAAABQ010000010.1"/>
</dbReference>
<keyword evidence="1" id="KW-1133">Transmembrane helix</keyword>
<reference evidence="3 4" key="1">
    <citation type="submission" date="2020-08" db="EMBL/GenBank/DDBJ databases">
        <title>Genomic Encyclopedia of Archaeal and Bacterial Type Strains, Phase II (KMG-II): from individual species to whole genera.</title>
        <authorList>
            <person name="Goeker M."/>
        </authorList>
    </citation>
    <scope>NUCLEOTIDE SEQUENCE [LARGE SCALE GENOMIC DNA]</scope>
    <source>
        <strain evidence="3 4">DSM 43850</strain>
    </source>
</reference>
<evidence type="ECO:0008006" key="5">
    <source>
        <dbReference type="Google" id="ProtNLM"/>
    </source>
</evidence>
<evidence type="ECO:0000313" key="4">
    <source>
        <dbReference type="Proteomes" id="UP000517916"/>
    </source>
</evidence>
<feature type="signal peptide" evidence="2">
    <location>
        <begin position="1"/>
        <end position="29"/>
    </location>
</feature>
<comment type="caution">
    <text evidence="3">The sequence shown here is derived from an EMBL/GenBank/DDBJ whole genome shotgun (WGS) entry which is preliminary data.</text>
</comment>
<keyword evidence="1" id="KW-0472">Membrane</keyword>
<dbReference type="EMBL" id="JACJID010000001">
    <property type="protein sequence ID" value="MBA8922812.1"/>
    <property type="molecule type" value="Genomic_DNA"/>
</dbReference>
<keyword evidence="4" id="KW-1185">Reference proteome</keyword>
<organism evidence="3 4">
    <name type="scientific">Kutzneria viridogrisea</name>
    <dbReference type="NCBI Taxonomy" id="47990"/>
    <lineage>
        <taxon>Bacteria</taxon>
        <taxon>Bacillati</taxon>
        <taxon>Actinomycetota</taxon>
        <taxon>Actinomycetes</taxon>
        <taxon>Pseudonocardiales</taxon>
        <taxon>Pseudonocardiaceae</taxon>
        <taxon>Kutzneria</taxon>
    </lineage>
</organism>
<evidence type="ECO:0000313" key="3">
    <source>
        <dbReference type="EMBL" id="MBA8922812.1"/>
    </source>
</evidence>
<keyword evidence="2" id="KW-0732">Signal</keyword>